<accession>A0A9P7GJ60</accession>
<reference evidence="1" key="1">
    <citation type="submission" date="2021-02" db="EMBL/GenBank/DDBJ databases">
        <authorList>
            <person name="Nieuwenhuis M."/>
            <person name="Van De Peppel L.J.J."/>
        </authorList>
    </citation>
    <scope>NUCLEOTIDE SEQUENCE</scope>
    <source>
        <strain evidence="1">D49</strain>
    </source>
</reference>
<protein>
    <submittedName>
        <fullName evidence="1">Uncharacterized protein</fullName>
    </submittedName>
</protein>
<name>A0A9P7GJ60_9AGAR</name>
<organism evidence="1 2">
    <name type="scientific">Sphagnurus paluster</name>
    <dbReference type="NCBI Taxonomy" id="117069"/>
    <lineage>
        <taxon>Eukaryota</taxon>
        <taxon>Fungi</taxon>
        <taxon>Dikarya</taxon>
        <taxon>Basidiomycota</taxon>
        <taxon>Agaricomycotina</taxon>
        <taxon>Agaricomycetes</taxon>
        <taxon>Agaricomycetidae</taxon>
        <taxon>Agaricales</taxon>
        <taxon>Tricholomatineae</taxon>
        <taxon>Lyophyllaceae</taxon>
        <taxon>Sphagnurus</taxon>
    </lineage>
</organism>
<reference evidence="1" key="2">
    <citation type="submission" date="2021-10" db="EMBL/GenBank/DDBJ databases">
        <title>Phylogenomics reveals ancestral predisposition of the termite-cultivated fungus Termitomyces towards a domesticated lifestyle.</title>
        <authorList>
            <person name="Auxier B."/>
            <person name="Grum-Grzhimaylo A."/>
            <person name="Cardenas M.E."/>
            <person name="Lodge J.D."/>
            <person name="Laessoe T."/>
            <person name="Pedersen O."/>
            <person name="Smith M.E."/>
            <person name="Kuyper T.W."/>
            <person name="Franco-Molano E.A."/>
            <person name="Baroni T.J."/>
            <person name="Aanen D.K."/>
        </authorList>
    </citation>
    <scope>NUCLEOTIDE SEQUENCE</scope>
    <source>
        <strain evidence="1">D49</strain>
    </source>
</reference>
<proteinExistence type="predicted"/>
<sequence>MRIGSVGGLHASLLMSYVGVMHEVHREPVPGQTSEQGSYSARWLASVRHMASAYVTTGEVWQLVFRTMAEDGTEWEGKEKVLGEVYGQWQCKNEIEATLEWGKWLLGAGQAQAAAEAVAGCARRLGESERRELEKRWMGMLMSGSGP</sequence>
<dbReference type="EMBL" id="JABCKI010000498">
    <property type="protein sequence ID" value="KAG5650270.1"/>
    <property type="molecule type" value="Genomic_DNA"/>
</dbReference>
<evidence type="ECO:0000313" key="2">
    <source>
        <dbReference type="Proteomes" id="UP000717328"/>
    </source>
</evidence>
<comment type="caution">
    <text evidence="1">The sequence shown here is derived from an EMBL/GenBank/DDBJ whole genome shotgun (WGS) entry which is preliminary data.</text>
</comment>
<gene>
    <name evidence="1" type="ORF">H0H81_012782</name>
</gene>
<dbReference type="AlphaFoldDB" id="A0A9P7GJ60"/>
<dbReference type="Proteomes" id="UP000717328">
    <property type="component" value="Unassembled WGS sequence"/>
</dbReference>
<evidence type="ECO:0000313" key="1">
    <source>
        <dbReference type="EMBL" id="KAG5650270.1"/>
    </source>
</evidence>
<keyword evidence="2" id="KW-1185">Reference proteome</keyword>